<feature type="domain" description="BZIP" evidence="2">
    <location>
        <begin position="125"/>
        <end position="174"/>
    </location>
</feature>
<dbReference type="PROSITE" id="PS50217">
    <property type="entry name" value="BZIP"/>
    <property type="match status" value="1"/>
</dbReference>
<reference evidence="3 4" key="1">
    <citation type="submission" date="2016-10" db="EMBL/GenBank/DDBJ databases">
        <title>The genome of Paramicrosporidium saccamoebae is the missing link in understanding Cryptomycota and Microsporidia evolution.</title>
        <authorList>
            <person name="Quandt C.A."/>
            <person name="Beaudet D."/>
            <person name="Corsaro D."/>
            <person name="Michel R."/>
            <person name="Corradi N."/>
            <person name="James T."/>
        </authorList>
    </citation>
    <scope>NUCLEOTIDE SEQUENCE [LARGE SCALE GENOMIC DNA]</scope>
    <source>
        <strain evidence="3 4">KSL3</strain>
    </source>
</reference>
<organism evidence="3 4">
    <name type="scientific">Paramicrosporidium saccamoebae</name>
    <dbReference type="NCBI Taxonomy" id="1246581"/>
    <lineage>
        <taxon>Eukaryota</taxon>
        <taxon>Fungi</taxon>
        <taxon>Fungi incertae sedis</taxon>
        <taxon>Cryptomycota</taxon>
        <taxon>Cryptomycota incertae sedis</taxon>
        <taxon>Paramicrosporidium</taxon>
    </lineage>
</organism>
<dbReference type="GO" id="GO:0003700">
    <property type="term" value="F:DNA-binding transcription factor activity"/>
    <property type="evidence" value="ECO:0007669"/>
    <property type="project" value="InterPro"/>
</dbReference>
<dbReference type="Gene3D" id="1.20.5.170">
    <property type="match status" value="1"/>
</dbReference>
<protein>
    <recommendedName>
        <fullName evidence="2">BZIP domain-containing protein</fullName>
    </recommendedName>
</protein>
<dbReference type="CDD" id="cd14686">
    <property type="entry name" value="bZIP"/>
    <property type="match status" value="1"/>
</dbReference>
<sequence length="194" mass="21855">MTAMISTITSAFPTPRPTVLEDFIGKPLPELFSSHFFDMPFLHRDEYVMEDASCESSQSGTIVEEILDFFVDPSNPSRMLMSRAAVPDSQAAAQSVAVQQPPLLPVPSMRSKAAQPATAPRRRIEENVEMKRERNRLAAERCRAKRSNLISALQSEVEALRADRERLQQENKILLDAFARSGVKLPDQYFCPWS</sequence>
<dbReference type="PROSITE" id="PS00036">
    <property type="entry name" value="BZIP_BASIC"/>
    <property type="match status" value="1"/>
</dbReference>
<accession>A0A2H9TKU1</accession>
<dbReference type="EMBL" id="MTSL01000126">
    <property type="protein sequence ID" value="PJF18378.1"/>
    <property type="molecule type" value="Genomic_DNA"/>
</dbReference>
<proteinExistence type="predicted"/>
<dbReference type="InterPro" id="IPR046347">
    <property type="entry name" value="bZIP_sf"/>
</dbReference>
<dbReference type="Proteomes" id="UP000240830">
    <property type="component" value="Unassembled WGS sequence"/>
</dbReference>
<keyword evidence="4" id="KW-1185">Reference proteome</keyword>
<name>A0A2H9TKU1_9FUNG</name>
<dbReference type="SUPFAM" id="SSF57959">
    <property type="entry name" value="Leucine zipper domain"/>
    <property type="match status" value="1"/>
</dbReference>
<keyword evidence="1" id="KW-0175">Coiled coil</keyword>
<evidence type="ECO:0000256" key="1">
    <source>
        <dbReference type="SAM" id="Coils"/>
    </source>
</evidence>
<comment type="caution">
    <text evidence="3">The sequence shown here is derived from an EMBL/GenBank/DDBJ whole genome shotgun (WGS) entry which is preliminary data.</text>
</comment>
<evidence type="ECO:0000313" key="4">
    <source>
        <dbReference type="Proteomes" id="UP000240830"/>
    </source>
</evidence>
<dbReference type="OrthoDB" id="295274at2759"/>
<dbReference type="InterPro" id="IPR004827">
    <property type="entry name" value="bZIP"/>
</dbReference>
<feature type="coiled-coil region" evidence="1">
    <location>
        <begin position="121"/>
        <end position="177"/>
    </location>
</feature>
<dbReference type="AlphaFoldDB" id="A0A2H9TKU1"/>
<evidence type="ECO:0000259" key="2">
    <source>
        <dbReference type="PROSITE" id="PS50217"/>
    </source>
</evidence>
<evidence type="ECO:0000313" key="3">
    <source>
        <dbReference type="EMBL" id="PJF18378.1"/>
    </source>
</evidence>
<gene>
    <name evidence="3" type="ORF">PSACC_01810</name>
</gene>